<evidence type="ECO:0000259" key="5">
    <source>
        <dbReference type="SMART" id="SM00382"/>
    </source>
</evidence>
<feature type="repeat" description="TPR" evidence="4">
    <location>
        <begin position="11"/>
        <end position="44"/>
    </location>
</feature>
<sequence length="472" mass="54417">MGEDEQREEDAQNYYKTGNEYYEKGNFDQAVEYYNKAIETDPLFDKAYYNRGLAYACKEEYDKAIEDINKMIELKPNFAEAYYILGLAYEYKNMPDKAIENYDKALELNPDFKDAQNRLELAKSKKEKAKEVTTTEPGTLAKVGFLEKPNINFNNVAGMSYAKETINEQIVYPFKNPQLAKKYGKMAGGGIMFYGPPGCGKTFMAKATAGQCDVNFIHARINEIVDMYAGNTEKNLHRVFETARKNSPAVVFFDEMEALGGKREADMQGFQKMAINQFLAEMDGLESTTENILVIGATNAPWDVDAAMKRSGRFGKTIYVGLPDKKSREALFKLYCKNRPLGRVWWGRLARVTEGYSSSDIKQLCDDAATIPWKEAYEGKKERPISMRDFMKAIRKRKSSLPEWFGTVRKQLVGKKEKVVQDGKEHWVEHESKLSPEEKQLYNDLIKDVKQYTEWRYKIPRRIKVEFAKWVF</sequence>
<dbReference type="InterPro" id="IPR003593">
    <property type="entry name" value="AAA+_ATPase"/>
</dbReference>
<dbReference type="Gene3D" id="1.10.8.60">
    <property type="match status" value="1"/>
</dbReference>
<keyword evidence="1" id="KW-0547">Nucleotide-binding</keyword>
<dbReference type="PROSITE" id="PS50293">
    <property type="entry name" value="TPR_REGION"/>
    <property type="match status" value="3"/>
</dbReference>
<organism evidence="6 7">
    <name type="scientific">Fermentimicrarchaeum limneticum</name>
    <dbReference type="NCBI Taxonomy" id="2795018"/>
    <lineage>
        <taxon>Archaea</taxon>
        <taxon>Candidatus Micrarchaeota</taxon>
        <taxon>Candidatus Fermentimicrarchaeales</taxon>
        <taxon>Candidatus Fermentimicrarchaeaceae</taxon>
        <taxon>Candidatus Fermentimicrarchaeum</taxon>
    </lineage>
</organism>
<dbReference type="InterPro" id="IPR019734">
    <property type="entry name" value="TPR_rpt"/>
</dbReference>
<keyword evidence="4" id="KW-0802">TPR repeat</keyword>
<dbReference type="SMART" id="SM00028">
    <property type="entry name" value="TPR"/>
    <property type="match status" value="3"/>
</dbReference>
<dbReference type="KEGG" id="flt:Sv326_0777"/>
<evidence type="ECO:0000256" key="2">
    <source>
        <dbReference type="ARBA" id="ARBA00022840"/>
    </source>
</evidence>
<dbReference type="SMART" id="SM00382">
    <property type="entry name" value="AAA"/>
    <property type="match status" value="1"/>
</dbReference>
<protein>
    <recommendedName>
        <fullName evidence="5">AAA+ ATPase domain-containing protein</fullName>
    </recommendedName>
</protein>
<dbReference type="SUPFAM" id="SSF48452">
    <property type="entry name" value="TPR-like"/>
    <property type="match status" value="1"/>
</dbReference>
<dbReference type="PANTHER" id="PTHR23077:SF171">
    <property type="entry name" value="NUCLEAR VALOSIN-CONTAINING PROTEIN-LIKE"/>
    <property type="match status" value="1"/>
</dbReference>
<evidence type="ECO:0000313" key="6">
    <source>
        <dbReference type="EMBL" id="QLJ52952.1"/>
    </source>
</evidence>
<evidence type="ECO:0000313" key="7">
    <source>
        <dbReference type="Proteomes" id="UP000510821"/>
    </source>
</evidence>
<proteinExistence type="predicted"/>
<feature type="domain" description="AAA+ ATPase" evidence="5">
    <location>
        <begin position="187"/>
        <end position="324"/>
    </location>
</feature>
<dbReference type="Pfam" id="PF00515">
    <property type="entry name" value="TPR_1"/>
    <property type="match status" value="1"/>
</dbReference>
<evidence type="ECO:0000256" key="1">
    <source>
        <dbReference type="ARBA" id="ARBA00022741"/>
    </source>
</evidence>
<dbReference type="PROSITE" id="PS50005">
    <property type="entry name" value="TPR"/>
    <property type="match status" value="3"/>
</dbReference>
<feature type="repeat" description="TPR" evidence="4">
    <location>
        <begin position="45"/>
        <end position="78"/>
    </location>
</feature>
<name>A0A7D5XHQ0_FERL1</name>
<dbReference type="Proteomes" id="UP000510821">
    <property type="component" value="Chromosome"/>
</dbReference>
<dbReference type="FunFam" id="3.40.50.300:FF:001025">
    <property type="entry name" value="ATPase family, AAA domain-containing 2B"/>
    <property type="match status" value="1"/>
</dbReference>
<dbReference type="Gene3D" id="1.25.40.10">
    <property type="entry name" value="Tetratricopeptide repeat domain"/>
    <property type="match status" value="1"/>
</dbReference>
<keyword evidence="3" id="KW-0175">Coiled coil</keyword>
<dbReference type="InterPro" id="IPR027417">
    <property type="entry name" value="P-loop_NTPase"/>
</dbReference>
<dbReference type="GO" id="GO:0016887">
    <property type="term" value="F:ATP hydrolysis activity"/>
    <property type="evidence" value="ECO:0007669"/>
    <property type="project" value="InterPro"/>
</dbReference>
<dbReference type="InterPro" id="IPR041569">
    <property type="entry name" value="AAA_lid_3"/>
</dbReference>
<evidence type="ECO:0000256" key="4">
    <source>
        <dbReference type="PROSITE-ProRule" id="PRU00339"/>
    </source>
</evidence>
<dbReference type="PANTHER" id="PTHR23077">
    <property type="entry name" value="AAA-FAMILY ATPASE"/>
    <property type="match status" value="1"/>
</dbReference>
<dbReference type="InterPro" id="IPR011990">
    <property type="entry name" value="TPR-like_helical_dom_sf"/>
</dbReference>
<dbReference type="GO" id="GO:0005524">
    <property type="term" value="F:ATP binding"/>
    <property type="evidence" value="ECO:0007669"/>
    <property type="project" value="UniProtKB-KW"/>
</dbReference>
<dbReference type="Gene3D" id="3.40.50.300">
    <property type="entry name" value="P-loop containing nucleotide triphosphate hydrolases"/>
    <property type="match status" value="1"/>
</dbReference>
<dbReference type="SUPFAM" id="SSF52540">
    <property type="entry name" value="P-loop containing nucleoside triphosphate hydrolases"/>
    <property type="match status" value="1"/>
</dbReference>
<dbReference type="Pfam" id="PF00004">
    <property type="entry name" value="AAA"/>
    <property type="match status" value="1"/>
</dbReference>
<reference evidence="7" key="1">
    <citation type="submission" date="2020-07" db="EMBL/GenBank/DDBJ databases">
        <title>Metabolic diversity and evolutionary history of the archaeal phylum ###Micrarchaeota### uncovered from a freshwater lake metagenome.</title>
        <authorList>
            <person name="Kadnikov V.V."/>
            <person name="Savvichev A.S."/>
            <person name="Mardanov A.V."/>
            <person name="Beletsky A.V."/>
            <person name="Chupakov A.V."/>
            <person name="Kokryatskaya N.M."/>
            <person name="Pimenov N.V."/>
            <person name="Ravin N.V."/>
        </authorList>
    </citation>
    <scope>NUCLEOTIDE SEQUENCE [LARGE SCALE GENOMIC DNA]</scope>
</reference>
<dbReference type="AlphaFoldDB" id="A0A7D5XHQ0"/>
<accession>A0A7D5XHQ0</accession>
<feature type="repeat" description="TPR" evidence="4">
    <location>
        <begin position="79"/>
        <end position="112"/>
    </location>
</feature>
<dbReference type="EMBL" id="CP058998">
    <property type="protein sequence ID" value="QLJ52952.1"/>
    <property type="molecule type" value="Genomic_DNA"/>
</dbReference>
<dbReference type="Pfam" id="PF17862">
    <property type="entry name" value="AAA_lid_3"/>
    <property type="match status" value="1"/>
</dbReference>
<dbReference type="InterPro" id="IPR003959">
    <property type="entry name" value="ATPase_AAA_core"/>
</dbReference>
<gene>
    <name evidence="6" type="ORF">Sv326_0777</name>
</gene>
<dbReference type="Pfam" id="PF13414">
    <property type="entry name" value="TPR_11"/>
    <property type="match status" value="1"/>
</dbReference>
<dbReference type="InterPro" id="IPR050168">
    <property type="entry name" value="AAA_ATPase_domain"/>
</dbReference>
<evidence type="ECO:0000256" key="3">
    <source>
        <dbReference type="ARBA" id="ARBA00023054"/>
    </source>
</evidence>
<keyword evidence="2" id="KW-0067">ATP-binding</keyword>